<evidence type="ECO:0000313" key="3">
    <source>
        <dbReference type="Proteomes" id="UP001169242"/>
    </source>
</evidence>
<dbReference type="AlphaFoldDB" id="A0AA42DPP6"/>
<feature type="transmembrane region" description="Helical" evidence="1">
    <location>
        <begin position="12"/>
        <end position="39"/>
    </location>
</feature>
<keyword evidence="3" id="KW-1185">Reference proteome</keyword>
<keyword evidence="1" id="KW-1133">Transmembrane helix</keyword>
<reference evidence="2" key="1">
    <citation type="journal article" date="2023" name="Int. J. Syst. Evol. Microbiol.">
        <title>&lt;i&gt;Holtiella tumoricola&lt;/i&gt; gen. nov. sp. nov., isolated from a human clinical sample.</title>
        <authorList>
            <person name="Allen-Vercoe E."/>
            <person name="Daigneault M.C."/>
            <person name="Vancuren S.J."/>
            <person name="Cochrane K."/>
            <person name="O'Neal L.L."/>
            <person name="Sankaranarayanan K."/>
            <person name="Lawson P.A."/>
        </authorList>
    </citation>
    <scope>NUCLEOTIDE SEQUENCE</scope>
    <source>
        <strain evidence="2">CC70A</strain>
    </source>
</reference>
<accession>A0AA42DPP6</accession>
<keyword evidence="1" id="KW-0472">Membrane</keyword>
<feature type="transmembrane region" description="Helical" evidence="1">
    <location>
        <begin position="51"/>
        <end position="70"/>
    </location>
</feature>
<keyword evidence="1" id="KW-0812">Transmembrane</keyword>
<dbReference type="EMBL" id="JAQIFT010000057">
    <property type="protein sequence ID" value="MDA3732848.1"/>
    <property type="molecule type" value="Genomic_DNA"/>
</dbReference>
<dbReference type="RefSeq" id="WP_271012829.1">
    <property type="nucleotide sequence ID" value="NZ_JAQIFT010000057.1"/>
</dbReference>
<protein>
    <submittedName>
        <fullName evidence="2">Uncharacterized protein</fullName>
    </submittedName>
</protein>
<name>A0AA42DPP6_9FIRM</name>
<comment type="caution">
    <text evidence="2">The sequence shown here is derived from an EMBL/GenBank/DDBJ whole genome shotgun (WGS) entry which is preliminary data.</text>
</comment>
<organism evidence="2 3">
    <name type="scientific">Holtiella tumoricola</name>
    <dbReference type="NCBI Taxonomy" id="3018743"/>
    <lineage>
        <taxon>Bacteria</taxon>
        <taxon>Bacillati</taxon>
        <taxon>Bacillota</taxon>
        <taxon>Clostridia</taxon>
        <taxon>Lachnospirales</taxon>
        <taxon>Cellulosilyticaceae</taxon>
        <taxon>Holtiella</taxon>
    </lineage>
</organism>
<proteinExistence type="predicted"/>
<gene>
    <name evidence="2" type="ORF">PBV87_15330</name>
</gene>
<evidence type="ECO:0000313" key="2">
    <source>
        <dbReference type="EMBL" id="MDA3732848.1"/>
    </source>
</evidence>
<sequence length="71" mass="8103">MKNSLKLWETIFIICVISSLIVFDLFHLTFLPLLAIGIIPSILALKEGKHIIITINILTPILLLIAYFILW</sequence>
<evidence type="ECO:0000256" key="1">
    <source>
        <dbReference type="SAM" id="Phobius"/>
    </source>
</evidence>
<dbReference type="Proteomes" id="UP001169242">
    <property type="component" value="Unassembled WGS sequence"/>
</dbReference>